<dbReference type="Gene3D" id="2.170.150.20">
    <property type="entry name" value="Peptide methionine sulfoxide reductase"/>
    <property type="match status" value="1"/>
</dbReference>
<dbReference type="GO" id="GO:0005930">
    <property type="term" value="C:axoneme"/>
    <property type="evidence" value="ECO:0007669"/>
    <property type="project" value="UniProtKB-SubCell"/>
</dbReference>
<evidence type="ECO:0000313" key="18">
    <source>
        <dbReference type="EMBL" id="KRX02673.1"/>
    </source>
</evidence>
<dbReference type="SUPFAM" id="SSF54648">
    <property type="entry name" value="DLC"/>
    <property type="match status" value="1"/>
</dbReference>
<feature type="domain" description="MsrB" evidence="17">
    <location>
        <begin position="89"/>
        <end position="211"/>
    </location>
</feature>
<evidence type="ECO:0000256" key="16">
    <source>
        <dbReference type="RuleBase" id="RU365044"/>
    </source>
</evidence>
<proteinExistence type="inferred from homology"/>
<evidence type="ECO:0000256" key="2">
    <source>
        <dbReference type="ARBA" id="ARBA00007174"/>
    </source>
</evidence>
<keyword evidence="10" id="KW-0969">Cilium</keyword>
<comment type="subunit">
    <text evidence="3">Consists of at least two heavy chains and a number of intermediate and light chains.</text>
</comment>
<evidence type="ECO:0000259" key="17">
    <source>
        <dbReference type="PROSITE" id="PS51790"/>
    </source>
</evidence>
<reference evidence="18 19" key="1">
    <citation type="journal article" date="2015" name="Sci. Rep.">
        <title>Genome of the facultative scuticociliatosis pathogen Pseudocohnilembus persalinus provides insight into its virulence through horizontal gene transfer.</title>
        <authorList>
            <person name="Xiong J."/>
            <person name="Wang G."/>
            <person name="Cheng J."/>
            <person name="Tian M."/>
            <person name="Pan X."/>
            <person name="Warren A."/>
            <person name="Jiang C."/>
            <person name="Yuan D."/>
            <person name="Miao W."/>
        </authorList>
    </citation>
    <scope>NUCLEOTIDE SEQUENCE [LARGE SCALE GENOMIC DNA]</scope>
    <source>
        <strain evidence="18">36N120E</strain>
    </source>
</reference>
<evidence type="ECO:0000256" key="4">
    <source>
        <dbReference type="ARBA" id="ARBA00022490"/>
    </source>
</evidence>
<keyword evidence="4" id="KW-0963">Cytoplasm</keyword>
<keyword evidence="8 16" id="KW-0560">Oxidoreductase</keyword>
<sequence length="213" mass="24231">MQSEGAVIKHSDMNQEMQQEIQESISSGIESNIAPTFNCEAACKHIKEDLDKKYGPTWQCIIGEGFAYNVSVQDKSLMFLYVNGNLAVLFELKKKLSPLQYKVTQDGETERPYTGKYNDFFEQGVYQCVVCETDLFKSESKYNSSCGWPSFFKGIEDKIKEKDDFSHGMFRTEVLCKNCGSHLGHKFNDGPKDKTGIRYCINSVSLNFKAKQN</sequence>
<dbReference type="Pfam" id="PF01221">
    <property type="entry name" value="Dynein_light"/>
    <property type="match status" value="1"/>
</dbReference>
<dbReference type="InterPro" id="IPR028427">
    <property type="entry name" value="Met_Sox_Rdtase_MsrB"/>
</dbReference>
<dbReference type="CDD" id="cd21453">
    <property type="entry name" value="DLC-like_DNAL4"/>
    <property type="match status" value="1"/>
</dbReference>
<dbReference type="InterPro" id="IPR002579">
    <property type="entry name" value="Met_Sox_Rdtase_MsrB_dom"/>
</dbReference>
<keyword evidence="7 16" id="KW-0862">Zinc</keyword>
<dbReference type="SMART" id="SM01375">
    <property type="entry name" value="Dynein_light"/>
    <property type="match status" value="1"/>
</dbReference>
<keyword evidence="13" id="KW-0966">Cell projection</keyword>
<evidence type="ECO:0000256" key="14">
    <source>
        <dbReference type="ARBA" id="ARBA00048488"/>
    </source>
</evidence>
<dbReference type="AlphaFoldDB" id="A0A0V0QKF5"/>
<dbReference type="GO" id="GO:0030091">
    <property type="term" value="P:protein repair"/>
    <property type="evidence" value="ECO:0007669"/>
    <property type="project" value="InterPro"/>
</dbReference>
<comment type="similarity">
    <text evidence="2 16">Belongs to the MsrB Met sulfoxide reductase family.</text>
</comment>
<comment type="function">
    <text evidence="15">Force generating protein of respiratory cilia. Produces force towards the minus ends of microtubules. Dynein has ATPase activity.</text>
</comment>
<evidence type="ECO:0000256" key="6">
    <source>
        <dbReference type="ARBA" id="ARBA00022723"/>
    </source>
</evidence>
<keyword evidence="5" id="KW-0493">Microtubule</keyword>
<keyword evidence="9" id="KW-0243">Dynein</keyword>
<evidence type="ECO:0000256" key="10">
    <source>
        <dbReference type="ARBA" id="ARBA00023069"/>
    </source>
</evidence>
<dbReference type="Proteomes" id="UP000054937">
    <property type="component" value="Unassembled WGS sequence"/>
</dbReference>
<comment type="caution">
    <text evidence="18">The sequence shown here is derived from an EMBL/GenBank/DDBJ whole genome shotgun (WGS) entry which is preliminary data.</text>
</comment>
<evidence type="ECO:0000256" key="13">
    <source>
        <dbReference type="ARBA" id="ARBA00023273"/>
    </source>
</evidence>
<gene>
    <name evidence="18" type="ORF">PPERSA_12013</name>
</gene>
<dbReference type="EC" id="1.8.4.12" evidence="16"/>
<dbReference type="FunFam" id="2.170.150.20:FF:000001">
    <property type="entry name" value="Peptide methionine sulfoxide reductase MsrB"/>
    <property type="match status" value="1"/>
</dbReference>
<dbReference type="InterPro" id="IPR001372">
    <property type="entry name" value="Dynein_light_chain_typ-1/2"/>
</dbReference>
<keyword evidence="11" id="KW-0505">Motor protein</keyword>
<evidence type="ECO:0000256" key="15">
    <source>
        <dbReference type="ARBA" id="ARBA00057688"/>
    </source>
</evidence>
<evidence type="ECO:0000256" key="3">
    <source>
        <dbReference type="ARBA" id="ARBA00011655"/>
    </source>
</evidence>
<dbReference type="InterPro" id="IPR037177">
    <property type="entry name" value="DLC_sf"/>
</dbReference>
<protein>
    <recommendedName>
        <fullName evidence="16">Peptide-methionine (R)-S-oxide reductase</fullName>
        <ecNumber evidence="16">1.8.4.12</ecNumber>
    </recommendedName>
</protein>
<dbReference type="FunFam" id="3.30.740.10:FF:000002">
    <property type="entry name" value="Dynein light chain"/>
    <property type="match status" value="1"/>
</dbReference>
<keyword evidence="6 16" id="KW-0479">Metal-binding</keyword>
<dbReference type="GO" id="GO:0033743">
    <property type="term" value="F:peptide-methionine (R)-S-oxide reductase activity"/>
    <property type="evidence" value="ECO:0007669"/>
    <property type="project" value="UniProtKB-EC"/>
</dbReference>
<evidence type="ECO:0000256" key="8">
    <source>
        <dbReference type="ARBA" id="ARBA00023002"/>
    </source>
</evidence>
<dbReference type="PROSITE" id="PS51790">
    <property type="entry name" value="MSRB"/>
    <property type="match status" value="1"/>
</dbReference>
<evidence type="ECO:0000256" key="5">
    <source>
        <dbReference type="ARBA" id="ARBA00022701"/>
    </source>
</evidence>
<evidence type="ECO:0000256" key="7">
    <source>
        <dbReference type="ARBA" id="ARBA00022833"/>
    </source>
</evidence>
<comment type="catalytic activity">
    <reaction evidence="14 16">
        <text>L-methionyl-[protein] + [thioredoxin]-disulfide + H2O = L-methionyl-(R)-S-oxide-[protein] + [thioredoxin]-dithiol</text>
        <dbReference type="Rhea" id="RHEA:24164"/>
        <dbReference type="Rhea" id="RHEA-COMP:10698"/>
        <dbReference type="Rhea" id="RHEA-COMP:10700"/>
        <dbReference type="Rhea" id="RHEA-COMP:12313"/>
        <dbReference type="Rhea" id="RHEA-COMP:12314"/>
        <dbReference type="ChEBI" id="CHEBI:15377"/>
        <dbReference type="ChEBI" id="CHEBI:16044"/>
        <dbReference type="ChEBI" id="CHEBI:29950"/>
        <dbReference type="ChEBI" id="CHEBI:45764"/>
        <dbReference type="ChEBI" id="CHEBI:50058"/>
        <dbReference type="EC" id="1.8.4.12"/>
    </reaction>
</comment>
<comment type="subcellular location">
    <subcellularLocation>
        <location evidence="1">Cytoplasm</location>
        <location evidence="1">Cytoskeleton</location>
        <location evidence="1">Cilium axoneme</location>
    </subcellularLocation>
</comment>
<dbReference type="GO" id="GO:0007017">
    <property type="term" value="P:microtubule-based process"/>
    <property type="evidence" value="ECO:0007669"/>
    <property type="project" value="InterPro"/>
</dbReference>
<dbReference type="InParanoid" id="A0A0V0QKF5"/>
<keyword evidence="12" id="KW-0206">Cytoskeleton</keyword>
<evidence type="ECO:0000313" key="19">
    <source>
        <dbReference type="Proteomes" id="UP000054937"/>
    </source>
</evidence>
<dbReference type="PANTHER" id="PTHR10173:SF52">
    <property type="entry name" value="METHIONINE-R-SULFOXIDE REDUCTASE B1"/>
    <property type="match status" value="1"/>
</dbReference>
<evidence type="ECO:0000256" key="9">
    <source>
        <dbReference type="ARBA" id="ARBA00023017"/>
    </source>
</evidence>
<comment type="cofactor">
    <cofactor evidence="16">
        <name>Zn(2+)</name>
        <dbReference type="ChEBI" id="CHEBI:29105"/>
    </cofactor>
    <text evidence="16">Binds 1 zinc ion per subunit.</text>
</comment>
<keyword evidence="19" id="KW-1185">Reference proteome</keyword>
<dbReference type="GO" id="GO:0030286">
    <property type="term" value="C:dynein complex"/>
    <property type="evidence" value="ECO:0007669"/>
    <property type="project" value="UniProtKB-KW"/>
</dbReference>
<name>A0A0V0QKF5_PSEPJ</name>
<dbReference type="GO" id="GO:0006979">
    <property type="term" value="P:response to oxidative stress"/>
    <property type="evidence" value="ECO:0007669"/>
    <property type="project" value="InterPro"/>
</dbReference>
<evidence type="ECO:0000256" key="1">
    <source>
        <dbReference type="ARBA" id="ARBA00004430"/>
    </source>
</evidence>
<dbReference type="InterPro" id="IPR011057">
    <property type="entry name" value="Mss4-like_sf"/>
</dbReference>
<evidence type="ECO:0000256" key="11">
    <source>
        <dbReference type="ARBA" id="ARBA00023175"/>
    </source>
</evidence>
<dbReference type="EMBL" id="LDAU01000154">
    <property type="protein sequence ID" value="KRX02673.1"/>
    <property type="molecule type" value="Genomic_DNA"/>
</dbReference>
<dbReference type="SUPFAM" id="SSF51316">
    <property type="entry name" value="Mss4-like"/>
    <property type="match status" value="1"/>
</dbReference>
<organism evidence="18 19">
    <name type="scientific">Pseudocohnilembus persalinus</name>
    <name type="common">Ciliate</name>
    <dbReference type="NCBI Taxonomy" id="266149"/>
    <lineage>
        <taxon>Eukaryota</taxon>
        <taxon>Sar</taxon>
        <taxon>Alveolata</taxon>
        <taxon>Ciliophora</taxon>
        <taxon>Intramacronucleata</taxon>
        <taxon>Oligohymenophorea</taxon>
        <taxon>Scuticociliatia</taxon>
        <taxon>Philasterida</taxon>
        <taxon>Pseudocohnilembidae</taxon>
        <taxon>Pseudocohnilembus</taxon>
    </lineage>
</organism>
<accession>A0A0V0QKF5</accession>
<dbReference type="Gene3D" id="3.30.740.10">
    <property type="entry name" value="Protein Inhibitor Of Neuronal Nitric Oxide Synthase"/>
    <property type="match status" value="1"/>
</dbReference>
<dbReference type="NCBIfam" id="TIGR00357">
    <property type="entry name" value="peptide-methionine (R)-S-oxide reductase MsrB"/>
    <property type="match status" value="1"/>
</dbReference>
<evidence type="ECO:0000256" key="12">
    <source>
        <dbReference type="ARBA" id="ARBA00023212"/>
    </source>
</evidence>
<dbReference type="GO" id="GO:0005874">
    <property type="term" value="C:microtubule"/>
    <property type="evidence" value="ECO:0007669"/>
    <property type="project" value="UniProtKB-KW"/>
</dbReference>
<dbReference type="Pfam" id="PF01641">
    <property type="entry name" value="SelR"/>
    <property type="match status" value="1"/>
</dbReference>
<dbReference type="PANTHER" id="PTHR10173">
    <property type="entry name" value="METHIONINE SULFOXIDE REDUCTASE"/>
    <property type="match status" value="1"/>
</dbReference>
<dbReference type="GO" id="GO:0046872">
    <property type="term" value="F:metal ion binding"/>
    <property type="evidence" value="ECO:0007669"/>
    <property type="project" value="UniProtKB-KW"/>
</dbReference>
<dbReference type="OrthoDB" id="44061at2759"/>